<dbReference type="EMBL" id="BRXR01000001">
    <property type="protein sequence ID" value="GLC29018.1"/>
    <property type="molecule type" value="Genomic_DNA"/>
</dbReference>
<evidence type="ECO:0000313" key="1">
    <source>
        <dbReference type="EMBL" id="GLC29018.1"/>
    </source>
</evidence>
<evidence type="ECO:0008006" key="3">
    <source>
        <dbReference type="Google" id="ProtNLM"/>
    </source>
</evidence>
<organism evidence="1 2">
    <name type="scientific">Clostridium omnivorum</name>
    <dbReference type="NCBI Taxonomy" id="1604902"/>
    <lineage>
        <taxon>Bacteria</taxon>
        <taxon>Bacillati</taxon>
        <taxon>Bacillota</taxon>
        <taxon>Clostridia</taxon>
        <taxon>Eubacteriales</taxon>
        <taxon>Clostridiaceae</taxon>
        <taxon>Clostridium</taxon>
    </lineage>
</organism>
<sequence length="69" mass="8055">MLPHAPQGEARNIIENSTWGIRRKFEQGKVVVNHKKFLGYDKDEEGNLLIDFKDFKYPVQGIKPSIKRE</sequence>
<protein>
    <recommendedName>
        <fullName evidence="3">Transposase</fullName>
    </recommendedName>
</protein>
<evidence type="ECO:0000313" key="2">
    <source>
        <dbReference type="Proteomes" id="UP001208567"/>
    </source>
</evidence>
<keyword evidence="2" id="KW-1185">Reference proteome</keyword>
<dbReference type="Proteomes" id="UP001208567">
    <property type="component" value="Unassembled WGS sequence"/>
</dbReference>
<gene>
    <name evidence="1" type="ORF">bsdE14_04280</name>
</gene>
<comment type="caution">
    <text evidence="1">The sequence shown here is derived from an EMBL/GenBank/DDBJ whole genome shotgun (WGS) entry which is preliminary data.</text>
</comment>
<dbReference type="RefSeq" id="WP_264848296.1">
    <property type="nucleotide sequence ID" value="NZ_BRXR01000001.1"/>
</dbReference>
<reference evidence="1 2" key="1">
    <citation type="journal article" date="2024" name="Int. J. Syst. Evol. Microbiol.">
        <title>Clostridium omnivorum sp. nov., isolated from anoxic soil under the treatment of reductive soil disinfestation.</title>
        <authorList>
            <person name="Ueki A."/>
            <person name="Tonouchi A."/>
            <person name="Kaku N."/>
            <person name="Honma S."/>
            <person name="Ueki K."/>
        </authorList>
    </citation>
    <scope>NUCLEOTIDE SEQUENCE [LARGE SCALE GENOMIC DNA]</scope>
    <source>
        <strain evidence="1 2">E14</strain>
    </source>
</reference>
<accession>A0ABQ5N1E6</accession>
<name>A0ABQ5N1E6_9CLOT</name>
<proteinExistence type="predicted"/>